<protein>
    <submittedName>
        <fullName evidence="1">Uncharacterized protein</fullName>
    </submittedName>
</protein>
<reference evidence="1" key="1">
    <citation type="submission" date="2020-02" db="EMBL/GenBank/DDBJ databases">
        <authorList>
            <person name="Meier V. D."/>
        </authorList>
    </citation>
    <scope>NUCLEOTIDE SEQUENCE</scope>
    <source>
        <strain evidence="1">AVDCRST_MAG68</strain>
    </source>
</reference>
<organism evidence="1">
    <name type="scientific">uncultured Gemmatimonadota bacterium</name>
    <dbReference type="NCBI Taxonomy" id="203437"/>
    <lineage>
        <taxon>Bacteria</taxon>
        <taxon>Pseudomonadati</taxon>
        <taxon>Gemmatimonadota</taxon>
        <taxon>environmental samples</taxon>
    </lineage>
</organism>
<evidence type="ECO:0000313" key="1">
    <source>
        <dbReference type="EMBL" id="CAA9323370.1"/>
    </source>
</evidence>
<sequence>MIEHREPGPYSNEDVVGAIRLALEASADEKTLEIIVARIVTYAPETPMTALGPTHLLVEAVQSIGATFTVGEAEEAPNFAEGLR</sequence>
<dbReference type="AlphaFoldDB" id="A0A6J4L5Q0"/>
<proteinExistence type="predicted"/>
<name>A0A6J4L5Q0_9BACT</name>
<accession>A0A6J4L5Q0</accession>
<gene>
    <name evidence="1" type="ORF">AVDCRST_MAG68-2096</name>
</gene>
<dbReference type="EMBL" id="CADCTW010000097">
    <property type="protein sequence ID" value="CAA9323370.1"/>
    <property type="molecule type" value="Genomic_DNA"/>
</dbReference>